<proteinExistence type="predicted"/>
<dbReference type="GO" id="GO:0042545">
    <property type="term" value="P:cell wall modification"/>
    <property type="evidence" value="ECO:0007669"/>
    <property type="project" value="InterPro"/>
</dbReference>
<evidence type="ECO:0000256" key="2">
    <source>
        <dbReference type="ARBA" id="ARBA00005184"/>
    </source>
</evidence>
<keyword evidence="6" id="KW-0732">Signal</keyword>
<evidence type="ECO:0000256" key="4">
    <source>
        <dbReference type="ARBA" id="ARBA00022801"/>
    </source>
</evidence>
<dbReference type="GO" id="GO:0045490">
    <property type="term" value="P:pectin catabolic process"/>
    <property type="evidence" value="ECO:0007669"/>
    <property type="project" value="UniProtKB-UniPathway"/>
</dbReference>
<dbReference type="EMBL" id="CM003372">
    <property type="protein sequence ID" value="KOM35308.1"/>
    <property type="molecule type" value="Genomic_DNA"/>
</dbReference>
<evidence type="ECO:0000259" key="7">
    <source>
        <dbReference type="Pfam" id="PF01095"/>
    </source>
</evidence>
<dbReference type="PANTHER" id="PTHR31707">
    <property type="entry name" value="PECTINESTERASE"/>
    <property type="match status" value="1"/>
</dbReference>
<evidence type="ECO:0000256" key="3">
    <source>
        <dbReference type="ARBA" id="ARBA00022512"/>
    </source>
</evidence>
<dbReference type="InterPro" id="IPR000070">
    <property type="entry name" value="Pectinesterase_cat"/>
</dbReference>
<evidence type="ECO:0000256" key="1">
    <source>
        <dbReference type="ARBA" id="ARBA00004191"/>
    </source>
</evidence>
<gene>
    <name evidence="8" type="ORF">LR48_Vigan02g145800</name>
</gene>
<accession>A0A0L9TXJ5</accession>
<keyword evidence="4" id="KW-0378">Hydrolase</keyword>
<dbReference type="AlphaFoldDB" id="A0A0L9TXJ5"/>
<dbReference type="Gene3D" id="2.160.20.10">
    <property type="entry name" value="Single-stranded right-handed beta-helix, Pectin lyase-like"/>
    <property type="match status" value="1"/>
</dbReference>
<keyword evidence="3" id="KW-0134">Cell wall</keyword>
<feature type="domain" description="Pectinesterase catalytic" evidence="7">
    <location>
        <begin position="40"/>
        <end position="154"/>
    </location>
</feature>
<evidence type="ECO:0000313" key="8">
    <source>
        <dbReference type="EMBL" id="KOM35308.1"/>
    </source>
</evidence>
<dbReference type="UniPathway" id="UPA00545">
    <property type="reaction ID" value="UER00823"/>
</dbReference>
<sequence>MKNLILVLVTLLIIVNATNHPKWSRKLLEDEKDLEILKYDMVVALDGSGNFTTISKAIKAIPVLASRIIIIKIKAGKYQENLNFPANKTNIFLVGDGKGITIITGTKNGHAGYNTLETATVVVETHTLFLASNITFENAAGPSNYQAVALALTGETIKNERSVPNKTEDERCEQDQKTLVRITVRTAGFQ</sequence>
<keyword evidence="5" id="KW-0063">Aspartyl esterase</keyword>
<dbReference type="OMA" id="LIRHEMF"/>
<organism evidence="8 9">
    <name type="scientific">Phaseolus angularis</name>
    <name type="common">Azuki bean</name>
    <name type="synonym">Vigna angularis</name>
    <dbReference type="NCBI Taxonomy" id="3914"/>
    <lineage>
        <taxon>Eukaryota</taxon>
        <taxon>Viridiplantae</taxon>
        <taxon>Streptophyta</taxon>
        <taxon>Embryophyta</taxon>
        <taxon>Tracheophyta</taxon>
        <taxon>Spermatophyta</taxon>
        <taxon>Magnoliopsida</taxon>
        <taxon>eudicotyledons</taxon>
        <taxon>Gunneridae</taxon>
        <taxon>Pentapetalae</taxon>
        <taxon>rosids</taxon>
        <taxon>fabids</taxon>
        <taxon>Fabales</taxon>
        <taxon>Fabaceae</taxon>
        <taxon>Papilionoideae</taxon>
        <taxon>50 kb inversion clade</taxon>
        <taxon>NPAAA clade</taxon>
        <taxon>indigoferoid/millettioid clade</taxon>
        <taxon>Phaseoleae</taxon>
        <taxon>Vigna</taxon>
    </lineage>
</organism>
<dbReference type="GO" id="GO:0030599">
    <property type="term" value="F:pectinesterase activity"/>
    <property type="evidence" value="ECO:0007669"/>
    <property type="project" value="InterPro"/>
</dbReference>
<dbReference type="Gramene" id="KOM35308">
    <property type="protein sequence ID" value="KOM35308"/>
    <property type="gene ID" value="LR48_Vigan02g145800"/>
</dbReference>
<dbReference type="InterPro" id="IPR011050">
    <property type="entry name" value="Pectin_lyase_fold/virulence"/>
</dbReference>
<dbReference type="Pfam" id="PF01095">
    <property type="entry name" value="Pectinesterase"/>
    <property type="match status" value="1"/>
</dbReference>
<reference evidence="9" key="1">
    <citation type="journal article" date="2015" name="Proc. Natl. Acad. Sci. U.S.A.">
        <title>Genome sequencing of adzuki bean (Vigna angularis) provides insight into high starch and low fat accumulation and domestication.</title>
        <authorList>
            <person name="Yang K."/>
            <person name="Tian Z."/>
            <person name="Chen C."/>
            <person name="Luo L."/>
            <person name="Zhao B."/>
            <person name="Wang Z."/>
            <person name="Yu L."/>
            <person name="Li Y."/>
            <person name="Sun Y."/>
            <person name="Li W."/>
            <person name="Chen Y."/>
            <person name="Li Y."/>
            <person name="Zhang Y."/>
            <person name="Ai D."/>
            <person name="Zhao J."/>
            <person name="Shang C."/>
            <person name="Ma Y."/>
            <person name="Wu B."/>
            <person name="Wang M."/>
            <person name="Gao L."/>
            <person name="Sun D."/>
            <person name="Zhang P."/>
            <person name="Guo F."/>
            <person name="Wang W."/>
            <person name="Li Y."/>
            <person name="Wang J."/>
            <person name="Varshney R.K."/>
            <person name="Wang J."/>
            <person name="Ling H.Q."/>
            <person name="Wan P."/>
        </authorList>
    </citation>
    <scope>NUCLEOTIDE SEQUENCE</scope>
    <source>
        <strain evidence="9">cv. Jingnong 6</strain>
    </source>
</reference>
<comment type="subcellular location">
    <subcellularLocation>
        <location evidence="1">Secreted</location>
        <location evidence="1">Cell wall</location>
    </subcellularLocation>
</comment>
<dbReference type="SUPFAM" id="SSF51126">
    <property type="entry name" value="Pectin lyase-like"/>
    <property type="match status" value="1"/>
</dbReference>
<name>A0A0L9TXJ5_PHAAN</name>
<evidence type="ECO:0000256" key="6">
    <source>
        <dbReference type="SAM" id="SignalP"/>
    </source>
</evidence>
<evidence type="ECO:0000256" key="5">
    <source>
        <dbReference type="ARBA" id="ARBA00023085"/>
    </source>
</evidence>
<evidence type="ECO:0000313" key="9">
    <source>
        <dbReference type="Proteomes" id="UP000053144"/>
    </source>
</evidence>
<comment type="pathway">
    <text evidence="2">Glycan metabolism; pectin degradation; 2-dehydro-3-deoxy-D-gluconate from pectin: step 1/5.</text>
</comment>
<dbReference type="Proteomes" id="UP000053144">
    <property type="component" value="Chromosome 2"/>
</dbReference>
<protein>
    <recommendedName>
        <fullName evidence="7">Pectinesterase catalytic domain-containing protein</fullName>
    </recommendedName>
</protein>
<dbReference type="InterPro" id="IPR012334">
    <property type="entry name" value="Pectin_lyas_fold"/>
</dbReference>
<feature type="chain" id="PRO_5011109386" description="Pectinesterase catalytic domain-containing protein" evidence="6">
    <location>
        <begin position="18"/>
        <end position="190"/>
    </location>
</feature>
<keyword evidence="3" id="KW-0964">Secreted</keyword>
<dbReference type="STRING" id="3914.A0A0L9TXJ5"/>
<feature type="signal peptide" evidence="6">
    <location>
        <begin position="1"/>
        <end position="17"/>
    </location>
</feature>